<dbReference type="Gene3D" id="1.20.910.10">
    <property type="entry name" value="Heme oxygenase-like"/>
    <property type="match status" value="1"/>
</dbReference>
<gene>
    <name evidence="4" type="ORF">GGQ54_001822</name>
</gene>
<keyword evidence="2" id="KW-0784">Thiamine biosynthesis</keyword>
<dbReference type="InterPro" id="IPR004305">
    <property type="entry name" value="Thiaminase-2/PQQC"/>
</dbReference>
<dbReference type="GO" id="GO:0005829">
    <property type="term" value="C:cytosol"/>
    <property type="evidence" value="ECO:0007669"/>
    <property type="project" value="TreeGrafter"/>
</dbReference>
<protein>
    <recommendedName>
        <fullName evidence="2">Aminopyrimidine aminohydrolase</fullName>
        <ecNumber evidence="2">3.5.99.2</ecNumber>
    </recommendedName>
</protein>
<dbReference type="Proteomes" id="UP000527616">
    <property type="component" value="Unassembled WGS sequence"/>
</dbReference>
<dbReference type="CDD" id="cd19365">
    <property type="entry name" value="TenA_C-like"/>
    <property type="match status" value="1"/>
</dbReference>
<dbReference type="GO" id="GO:0009228">
    <property type="term" value="P:thiamine biosynthetic process"/>
    <property type="evidence" value="ECO:0007669"/>
    <property type="project" value="UniProtKB-KW"/>
</dbReference>
<name>A0A7Z0D9G4_9ACTN</name>
<comment type="catalytic activity">
    <reaction evidence="2">
        <text>thiamine + H2O = 5-(2-hydroxyethyl)-4-methylthiazole + 4-amino-5-hydroxymethyl-2-methylpyrimidine + H(+)</text>
        <dbReference type="Rhea" id="RHEA:17509"/>
        <dbReference type="ChEBI" id="CHEBI:15377"/>
        <dbReference type="ChEBI" id="CHEBI:15378"/>
        <dbReference type="ChEBI" id="CHEBI:16892"/>
        <dbReference type="ChEBI" id="CHEBI:17957"/>
        <dbReference type="ChEBI" id="CHEBI:18385"/>
        <dbReference type="EC" id="3.5.99.2"/>
    </reaction>
</comment>
<keyword evidence="5" id="KW-1185">Reference proteome</keyword>
<keyword evidence="2 4" id="KW-0378">Hydrolase</keyword>
<dbReference type="GO" id="GO:0009229">
    <property type="term" value="P:thiamine diphosphate biosynthetic process"/>
    <property type="evidence" value="ECO:0007669"/>
    <property type="project" value="UniProtKB-UniPathway"/>
</dbReference>
<dbReference type="EMBL" id="JACBZS010000001">
    <property type="protein sequence ID" value="NYI71262.1"/>
    <property type="molecule type" value="Genomic_DNA"/>
</dbReference>
<dbReference type="Pfam" id="PF03070">
    <property type="entry name" value="TENA_THI-4"/>
    <property type="match status" value="1"/>
</dbReference>
<dbReference type="InterPro" id="IPR016084">
    <property type="entry name" value="Haem_Oase-like_multi-hlx"/>
</dbReference>
<dbReference type="EC" id="3.5.99.2" evidence="2"/>
<sequence>MSSAEPLSARLWRAGEHAYARILQHPFLIGLADGSLPREQFAHYIVQDAHYLRAYSRALSTLSARAPTEDAVRMFALHSAEAIDVERALHESLLGDLGLTPADLDRIGPGPTTTAYMSYLLATTASGSFAEGVAAVLPCYWIYREVGRVLVRDGSPDELYARWIATYGGDEFDAVVDQALALTDTLQVSPAEFAACERHFAMAARYEWMFWDAAWQRLQWPF</sequence>
<dbReference type="RefSeq" id="WP_179445108.1">
    <property type="nucleotide sequence ID" value="NZ_JACBZS010000001.1"/>
</dbReference>
<dbReference type="PANTHER" id="PTHR43198:SF2">
    <property type="entry name" value="SI:CH1073-67J19.1-RELATED"/>
    <property type="match status" value="1"/>
</dbReference>
<comment type="caution">
    <text evidence="4">The sequence shown here is derived from an EMBL/GenBank/DDBJ whole genome shotgun (WGS) entry which is preliminary data.</text>
</comment>
<dbReference type="UniPathway" id="UPA00060"/>
<reference evidence="4 5" key="1">
    <citation type="submission" date="2020-07" db="EMBL/GenBank/DDBJ databases">
        <title>Sequencing the genomes of 1000 actinobacteria strains.</title>
        <authorList>
            <person name="Klenk H.-P."/>
        </authorList>
    </citation>
    <scope>NUCLEOTIDE SEQUENCE [LARGE SCALE GENOMIC DNA]</scope>
    <source>
        <strain evidence="4 5">DSM 103164</strain>
    </source>
</reference>
<dbReference type="InterPro" id="IPR027574">
    <property type="entry name" value="Thiaminase_II"/>
</dbReference>
<comment type="function">
    <text evidence="2">Catalyzes an amino-pyrimidine hydrolysis reaction at the C5' of the pyrimidine moiety of thiamine compounds, a reaction that is part of a thiamine salvage pathway.</text>
</comment>
<evidence type="ECO:0000259" key="3">
    <source>
        <dbReference type="Pfam" id="PF03070"/>
    </source>
</evidence>
<evidence type="ECO:0000256" key="1">
    <source>
        <dbReference type="ARBA" id="ARBA00004948"/>
    </source>
</evidence>
<proteinExistence type="inferred from homology"/>
<dbReference type="NCBIfam" id="TIGR04306">
    <property type="entry name" value="salvage_TenA"/>
    <property type="match status" value="1"/>
</dbReference>
<dbReference type="GO" id="GO:0050334">
    <property type="term" value="F:thiaminase activity"/>
    <property type="evidence" value="ECO:0007669"/>
    <property type="project" value="UniProtKB-EC"/>
</dbReference>
<comment type="pathway">
    <text evidence="1 2">Cofactor biosynthesis; thiamine diphosphate biosynthesis.</text>
</comment>
<dbReference type="SUPFAM" id="SSF48613">
    <property type="entry name" value="Heme oxygenase-like"/>
    <property type="match status" value="1"/>
</dbReference>
<organism evidence="4 5">
    <name type="scientific">Naumannella cuiyingiana</name>
    <dbReference type="NCBI Taxonomy" id="1347891"/>
    <lineage>
        <taxon>Bacteria</taxon>
        <taxon>Bacillati</taxon>
        <taxon>Actinomycetota</taxon>
        <taxon>Actinomycetes</taxon>
        <taxon>Propionibacteriales</taxon>
        <taxon>Propionibacteriaceae</taxon>
        <taxon>Naumannella</taxon>
    </lineage>
</organism>
<dbReference type="AlphaFoldDB" id="A0A7Z0D9G4"/>
<dbReference type="InterPro" id="IPR050967">
    <property type="entry name" value="Thiamine_Salvage_TenA"/>
</dbReference>
<evidence type="ECO:0000313" key="4">
    <source>
        <dbReference type="EMBL" id="NYI71262.1"/>
    </source>
</evidence>
<accession>A0A7Z0D9G4</accession>
<feature type="domain" description="Thiaminase-2/PQQC" evidence="3">
    <location>
        <begin position="18"/>
        <end position="216"/>
    </location>
</feature>
<evidence type="ECO:0000313" key="5">
    <source>
        <dbReference type="Proteomes" id="UP000527616"/>
    </source>
</evidence>
<dbReference type="PANTHER" id="PTHR43198">
    <property type="entry name" value="BIFUNCTIONAL TH2 PROTEIN"/>
    <property type="match status" value="1"/>
</dbReference>
<comment type="similarity">
    <text evidence="2">Belongs to the TenA family.</text>
</comment>
<comment type="catalytic activity">
    <reaction evidence="2">
        <text>4-amino-5-aminomethyl-2-methylpyrimidine + H2O = 4-amino-5-hydroxymethyl-2-methylpyrimidine + NH4(+)</text>
        <dbReference type="Rhea" id="RHEA:31799"/>
        <dbReference type="ChEBI" id="CHEBI:15377"/>
        <dbReference type="ChEBI" id="CHEBI:16892"/>
        <dbReference type="ChEBI" id="CHEBI:28938"/>
        <dbReference type="ChEBI" id="CHEBI:63416"/>
        <dbReference type="EC" id="3.5.99.2"/>
    </reaction>
</comment>
<evidence type="ECO:0000256" key="2">
    <source>
        <dbReference type="RuleBase" id="RU363093"/>
    </source>
</evidence>